<organism evidence="1 2">
    <name type="scientific">Steinernema carpocapsae</name>
    <name type="common">Entomopathogenic nematode</name>
    <dbReference type="NCBI Taxonomy" id="34508"/>
    <lineage>
        <taxon>Eukaryota</taxon>
        <taxon>Metazoa</taxon>
        <taxon>Ecdysozoa</taxon>
        <taxon>Nematoda</taxon>
        <taxon>Chromadorea</taxon>
        <taxon>Rhabditida</taxon>
        <taxon>Tylenchina</taxon>
        <taxon>Panagrolaimomorpha</taxon>
        <taxon>Strongyloidoidea</taxon>
        <taxon>Steinernematidae</taxon>
        <taxon>Steinernema</taxon>
    </lineage>
</organism>
<proteinExistence type="predicted"/>
<name>A0A4U5LZZ7_STECR</name>
<sequence>MWGLCRQNAISTKWELCQFHLWELCRQNAIFINGNSPISTCGNSVVKTRFSSSGNSAVKTRFPPSGNWGLGRRTRGRTWLDLE</sequence>
<dbReference type="Proteomes" id="UP000298663">
    <property type="component" value="Unassembled WGS sequence"/>
</dbReference>
<comment type="caution">
    <text evidence="1">The sequence shown here is derived from an EMBL/GenBank/DDBJ whole genome shotgun (WGS) entry which is preliminary data.</text>
</comment>
<evidence type="ECO:0000313" key="1">
    <source>
        <dbReference type="EMBL" id="TKR61961.1"/>
    </source>
</evidence>
<keyword evidence="2" id="KW-1185">Reference proteome</keyword>
<gene>
    <name evidence="1" type="ORF">L596_025986</name>
</gene>
<reference evidence="1 2" key="1">
    <citation type="journal article" date="2015" name="Genome Biol.">
        <title>Comparative genomics of Steinernema reveals deeply conserved gene regulatory networks.</title>
        <authorList>
            <person name="Dillman A.R."/>
            <person name="Macchietto M."/>
            <person name="Porter C.F."/>
            <person name="Rogers A."/>
            <person name="Williams B."/>
            <person name="Antoshechkin I."/>
            <person name="Lee M.M."/>
            <person name="Goodwin Z."/>
            <person name="Lu X."/>
            <person name="Lewis E.E."/>
            <person name="Goodrich-Blair H."/>
            <person name="Stock S.P."/>
            <person name="Adams B.J."/>
            <person name="Sternberg P.W."/>
            <person name="Mortazavi A."/>
        </authorList>
    </citation>
    <scope>NUCLEOTIDE SEQUENCE [LARGE SCALE GENOMIC DNA]</scope>
    <source>
        <strain evidence="1 2">ALL</strain>
    </source>
</reference>
<reference evidence="1 2" key="2">
    <citation type="journal article" date="2019" name="G3 (Bethesda)">
        <title>Hybrid Assembly of the Genome of the Entomopathogenic Nematode Steinernema carpocapsae Identifies the X-Chromosome.</title>
        <authorList>
            <person name="Serra L."/>
            <person name="Macchietto M."/>
            <person name="Macias-Munoz A."/>
            <person name="McGill C.J."/>
            <person name="Rodriguez I.M."/>
            <person name="Rodriguez B."/>
            <person name="Murad R."/>
            <person name="Mortazavi A."/>
        </authorList>
    </citation>
    <scope>NUCLEOTIDE SEQUENCE [LARGE SCALE GENOMIC DNA]</scope>
    <source>
        <strain evidence="1 2">ALL</strain>
    </source>
</reference>
<evidence type="ECO:0000313" key="2">
    <source>
        <dbReference type="Proteomes" id="UP000298663"/>
    </source>
</evidence>
<accession>A0A4U5LZZ7</accession>
<dbReference type="AlphaFoldDB" id="A0A4U5LZZ7"/>
<protein>
    <submittedName>
        <fullName evidence="1">Uncharacterized protein</fullName>
    </submittedName>
</protein>
<dbReference type="EMBL" id="AZBU02000010">
    <property type="protein sequence ID" value="TKR61961.1"/>
    <property type="molecule type" value="Genomic_DNA"/>
</dbReference>